<evidence type="ECO:0000256" key="1">
    <source>
        <dbReference type="SAM" id="MobiDB-lite"/>
    </source>
</evidence>
<organism evidence="2 3">
    <name type="scientific">Pelolinea submarina</name>
    <dbReference type="NCBI Taxonomy" id="913107"/>
    <lineage>
        <taxon>Bacteria</taxon>
        <taxon>Bacillati</taxon>
        <taxon>Chloroflexota</taxon>
        <taxon>Anaerolineae</taxon>
        <taxon>Anaerolineales</taxon>
        <taxon>Anaerolineaceae</taxon>
        <taxon>Pelolinea</taxon>
    </lineage>
</organism>
<gene>
    <name evidence="2" type="ORF">DFR64_2737</name>
</gene>
<accession>A0A347ZPY6</accession>
<feature type="compositionally biased region" description="Polar residues" evidence="1">
    <location>
        <begin position="1"/>
        <end position="10"/>
    </location>
</feature>
<feature type="compositionally biased region" description="Low complexity" evidence="1">
    <location>
        <begin position="31"/>
        <end position="70"/>
    </location>
</feature>
<proteinExistence type="predicted"/>
<keyword evidence="3" id="KW-1185">Reference proteome</keyword>
<feature type="compositionally biased region" description="Basic and acidic residues" evidence="1">
    <location>
        <begin position="14"/>
        <end position="30"/>
    </location>
</feature>
<reference evidence="2 3" key="1">
    <citation type="submission" date="2018-08" db="EMBL/GenBank/DDBJ databases">
        <title>Genomic Encyclopedia of Type Strains, Phase IV (KMG-IV): sequencing the most valuable type-strain genomes for metagenomic binning, comparative biology and taxonomic classification.</title>
        <authorList>
            <person name="Goeker M."/>
        </authorList>
    </citation>
    <scope>NUCLEOTIDE SEQUENCE [LARGE SCALE GENOMIC DNA]</scope>
    <source>
        <strain evidence="2 3">DSM 23923</strain>
    </source>
</reference>
<dbReference type="Proteomes" id="UP000256388">
    <property type="component" value="Unassembled WGS sequence"/>
</dbReference>
<sequence length="163" mass="17051">MTGTSKSNKTVLDGLKDLLGGKEKVDESTAKKTTISSTKATASKTTKPATSGTVKPSAAKPAAAKPAAAKPTKEAQDSLNAYKAEQAAKKQLEVLESKTHQDLINAAYKAAETLGIAPWVLLRAAGWGNFTDDRGKKYKGPAIDEIEGLDAAQKKALKDVLGL</sequence>
<name>A0A347ZPY6_9CHLR</name>
<comment type="caution">
    <text evidence="2">The sequence shown here is derived from an EMBL/GenBank/DDBJ whole genome shotgun (WGS) entry which is preliminary data.</text>
</comment>
<protein>
    <submittedName>
        <fullName evidence="2">Uncharacterized protein</fullName>
    </submittedName>
</protein>
<dbReference type="EMBL" id="QUMS01000004">
    <property type="protein sequence ID" value="REG06304.1"/>
    <property type="molecule type" value="Genomic_DNA"/>
</dbReference>
<dbReference type="RefSeq" id="WP_158674955.1">
    <property type="nucleotide sequence ID" value="NZ_AP018437.1"/>
</dbReference>
<feature type="region of interest" description="Disordered" evidence="1">
    <location>
        <begin position="1"/>
        <end position="79"/>
    </location>
</feature>
<evidence type="ECO:0000313" key="3">
    <source>
        <dbReference type="Proteomes" id="UP000256388"/>
    </source>
</evidence>
<evidence type="ECO:0000313" key="2">
    <source>
        <dbReference type="EMBL" id="REG06304.1"/>
    </source>
</evidence>
<dbReference type="AlphaFoldDB" id="A0A347ZPY6"/>